<keyword evidence="4" id="KW-1185">Reference proteome</keyword>
<evidence type="ECO:0000313" key="4">
    <source>
        <dbReference type="Proteomes" id="UP001060336"/>
    </source>
</evidence>
<sequence length="572" mass="63251">MRTLTVDDIIPLHTFTGSYGSQFDISPDGRILAHSLHGGESRTAHHRYCLAGLEGAHSARLGLTDLADGTTTWIEAPEGIALFSPKWSPDGLHLALIGTDGAFVSPYLLDATTGEITRITQRNLALDIRMETFAWTGVGELAFELLQVNERPYGLDLWYRGPERAQQMWKRGWAGQEASVSVLGSRHFENLESHRGRVVIFDLKKNRLREHGNRALLRGALRAFADRQKQCLLQVGEKCTDERLPFVARTFAKNEEHGIAIHAAREDDATRVYASNADEVTVLLEVDTHLAEVTPGARTVISSPSGTPLVGCILPPDAEPGQPLPAVMWVDPNERLTEFDGPANRLNYPYFYNLQLIAAQGYAVLVPMIPFDFEPGSSPDLVGTLVSAATAAHDAAVSHGIAEAGQIHAFGALKGGWAVQTLLAETDLFRSGISIGGISNYTSYYGQFVPHFRHEDSLKERTGLNFELVEKWHHFSGPPSADPAAYIRRSPIFSADRIQAPLMLLHCEYSSVPMAQSEEMFTTLCRLGKEVEFVRYWGDDNVFLSPANVRDAWHRIFGWLNRLSPVGMRKVA</sequence>
<dbReference type="SUPFAM" id="SSF53474">
    <property type="entry name" value="alpha/beta-Hydrolases"/>
    <property type="match status" value="1"/>
</dbReference>
<proteinExistence type="predicted"/>
<evidence type="ECO:0000313" key="3">
    <source>
        <dbReference type="EMBL" id="UUX49991.1"/>
    </source>
</evidence>
<dbReference type="InterPro" id="IPR011042">
    <property type="entry name" value="6-blade_b-propeller_TolB-like"/>
</dbReference>
<dbReference type="Proteomes" id="UP001060336">
    <property type="component" value="Chromosome"/>
</dbReference>
<evidence type="ECO:0000259" key="2">
    <source>
        <dbReference type="Pfam" id="PF00326"/>
    </source>
</evidence>
<reference evidence="3" key="1">
    <citation type="submission" date="2022-08" db="EMBL/GenBank/DDBJ databases">
        <title>Nisaea acidiphila sp. nov., isolated from a marine algal debris and emended description of the genus Nisaea Urios et al. 2008.</title>
        <authorList>
            <person name="Kwon K."/>
        </authorList>
    </citation>
    <scope>NUCLEOTIDE SEQUENCE</scope>
    <source>
        <strain evidence="3">MEBiC11861</strain>
    </source>
</reference>
<dbReference type="GO" id="GO:0004252">
    <property type="term" value="F:serine-type endopeptidase activity"/>
    <property type="evidence" value="ECO:0007669"/>
    <property type="project" value="TreeGrafter"/>
</dbReference>
<dbReference type="Gene3D" id="3.40.50.1820">
    <property type="entry name" value="alpha/beta hydrolase"/>
    <property type="match status" value="1"/>
</dbReference>
<dbReference type="AlphaFoldDB" id="A0A9J7ARV9"/>
<keyword evidence="1" id="KW-0378">Hydrolase</keyword>
<organism evidence="3 4">
    <name type="scientific">Nisaea acidiphila</name>
    <dbReference type="NCBI Taxonomy" id="1862145"/>
    <lineage>
        <taxon>Bacteria</taxon>
        <taxon>Pseudomonadati</taxon>
        <taxon>Pseudomonadota</taxon>
        <taxon>Alphaproteobacteria</taxon>
        <taxon>Rhodospirillales</taxon>
        <taxon>Thalassobaculaceae</taxon>
        <taxon>Nisaea</taxon>
    </lineage>
</organism>
<dbReference type="KEGG" id="naci:NUH88_21705"/>
<gene>
    <name evidence="3" type="ORF">NUH88_21705</name>
</gene>
<dbReference type="PANTHER" id="PTHR42776:SF27">
    <property type="entry name" value="DIPEPTIDYL PEPTIDASE FAMILY MEMBER 6"/>
    <property type="match status" value="1"/>
</dbReference>
<feature type="domain" description="Peptidase S9 prolyl oligopeptidase catalytic" evidence="2">
    <location>
        <begin position="389"/>
        <end position="562"/>
    </location>
</feature>
<dbReference type="InterPro" id="IPR029058">
    <property type="entry name" value="AB_hydrolase_fold"/>
</dbReference>
<protein>
    <submittedName>
        <fullName evidence="3">Prolyl oligopeptidase family serine peptidase</fullName>
    </submittedName>
</protein>
<dbReference type="EMBL" id="CP102480">
    <property type="protein sequence ID" value="UUX49991.1"/>
    <property type="molecule type" value="Genomic_DNA"/>
</dbReference>
<accession>A0A9J7ARV9</accession>
<dbReference type="SUPFAM" id="SSF69304">
    <property type="entry name" value="Tricorn protease N-terminal domain"/>
    <property type="match status" value="1"/>
</dbReference>
<dbReference type="PANTHER" id="PTHR42776">
    <property type="entry name" value="SERINE PEPTIDASE S9 FAMILY MEMBER"/>
    <property type="match status" value="1"/>
</dbReference>
<evidence type="ECO:0000256" key="1">
    <source>
        <dbReference type="ARBA" id="ARBA00022801"/>
    </source>
</evidence>
<dbReference type="Pfam" id="PF00326">
    <property type="entry name" value="Peptidase_S9"/>
    <property type="match status" value="1"/>
</dbReference>
<dbReference type="Gene3D" id="2.120.10.30">
    <property type="entry name" value="TolB, C-terminal domain"/>
    <property type="match status" value="1"/>
</dbReference>
<dbReference type="RefSeq" id="WP_257768938.1">
    <property type="nucleotide sequence ID" value="NZ_CP102480.1"/>
</dbReference>
<name>A0A9J7ARV9_9PROT</name>
<dbReference type="GO" id="GO:0006508">
    <property type="term" value="P:proteolysis"/>
    <property type="evidence" value="ECO:0007669"/>
    <property type="project" value="InterPro"/>
</dbReference>
<dbReference type="InterPro" id="IPR001375">
    <property type="entry name" value="Peptidase_S9_cat"/>
</dbReference>